<evidence type="ECO:0000313" key="2">
    <source>
        <dbReference type="EMBL" id="EGZ19560.1"/>
    </source>
</evidence>
<dbReference type="InParanoid" id="G4Z6J0"/>
<evidence type="ECO:0000313" key="3">
    <source>
        <dbReference type="Proteomes" id="UP000002640"/>
    </source>
</evidence>
<dbReference type="EMBL" id="JH159153">
    <property type="protein sequence ID" value="EGZ19560.1"/>
    <property type="molecule type" value="Genomic_DNA"/>
</dbReference>
<dbReference type="RefSeq" id="XP_009522277.1">
    <property type="nucleotide sequence ID" value="XM_009523982.1"/>
</dbReference>
<sequence>MGSKLRSPNELLRRTSVAEAGELTKYHERLLAALASSQRYAEQAREREQLRQARYYNRRVKQRRTFEAGDRVWMYRPPRGPKASKFVHQWIGPMKIIEPAGYDNYLIEREDKSGECEQFVAHVSFLVTYRYPAELLRDVAADLEAQLEHEGAFQREGDAATAGETVGATSAPARAATAGHGKKRDGRAVASASESRLQDELLVELRRRRRRNRAGTTYLSTSCSPYAHVDDSVEQRRMTNGVGCPYASTIDCIRPAESWKTLQVEKTCNRTWADGGHGMVTTEASSGSWSHESGDEWGMADESGWHGCVVAGREIQTTVGAESRTNAILAANGRSESSGSRNGRLGVADEEVLEAEGSAVRAGLRAGEERAVANE</sequence>
<dbReference type="AlphaFoldDB" id="G4Z6J0"/>
<keyword evidence="3" id="KW-1185">Reference proteome</keyword>
<dbReference type="KEGG" id="psoj:PHYSODRAFT_327780"/>
<reference evidence="2 3" key="1">
    <citation type="journal article" date="2006" name="Science">
        <title>Phytophthora genome sequences uncover evolutionary origins and mechanisms of pathogenesis.</title>
        <authorList>
            <person name="Tyler B.M."/>
            <person name="Tripathy S."/>
            <person name="Zhang X."/>
            <person name="Dehal P."/>
            <person name="Jiang R.H."/>
            <person name="Aerts A."/>
            <person name="Arredondo F.D."/>
            <person name="Baxter L."/>
            <person name="Bensasson D."/>
            <person name="Beynon J.L."/>
            <person name="Chapman J."/>
            <person name="Damasceno C.M."/>
            <person name="Dorrance A.E."/>
            <person name="Dou D."/>
            <person name="Dickerman A.W."/>
            <person name="Dubchak I.L."/>
            <person name="Garbelotto M."/>
            <person name="Gijzen M."/>
            <person name="Gordon S.G."/>
            <person name="Govers F."/>
            <person name="Grunwald N.J."/>
            <person name="Huang W."/>
            <person name="Ivors K.L."/>
            <person name="Jones R.W."/>
            <person name="Kamoun S."/>
            <person name="Krampis K."/>
            <person name="Lamour K.H."/>
            <person name="Lee M.K."/>
            <person name="McDonald W.H."/>
            <person name="Medina M."/>
            <person name="Meijer H.J."/>
            <person name="Nordberg E.K."/>
            <person name="Maclean D.J."/>
            <person name="Ospina-Giraldo M.D."/>
            <person name="Morris P.F."/>
            <person name="Phuntumart V."/>
            <person name="Putnam N.H."/>
            <person name="Rash S."/>
            <person name="Rose J.K."/>
            <person name="Sakihama Y."/>
            <person name="Salamov A.A."/>
            <person name="Savidor A."/>
            <person name="Scheuring C.F."/>
            <person name="Smith B.M."/>
            <person name="Sobral B.W."/>
            <person name="Terry A."/>
            <person name="Torto-Alalibo T.A."/>
            <person name="Win J."/>
            <person name="Xu Z."/>
            <person name="Zhang H."/>
            <person name="Grigoriev I.V."/>
            <person name="Rokhsar D.S."/>
            <person name="Boore J.L."/>
        </authorList>
    </citation>
    <scope>NUCLEOTIDE SEQUENCE [LARGE SCALE GENOMIC DNA]</scope>
    <source>
        <strain evidence="2 3">P6497</strain>
    </source>
</reference>
<organism evidence="2 3">
    <name type="scientific">Phytophthora sojae (strain P6497)</name>
    <name type="common">Soybean stem and root rot agent</name>
    <name type="synonym">Phytophthora megasperma f. sp. glycines</name>
    <dbReference type="NCBI Taxonomy" id="1094619"/>
    <lineage>
        <taxon>Eukaryota</taxon>
        <taxon>Sar</taxon>
        <taxon>Stramenopiles</taxon>
        <taxon>Oomycota</taxon>
        <taxon>Peronosporomycetes</taxon>
        <taxon>Peronosporales</taxon>
        <taxon>Peronosporaceae</taxon>
        <taxon>Phytophthora</taxon>
    </lineage>
</organism>
<gene>
    <name evidence="2" type="ORF">PHYSODRAFT_327780</name>
</gene>
<feature type="region of interest" description="Disordered" evidence="1">
    <location>
        <begin position="152"/>
        <end position="192"/>
    </location>
</feature>
<evidence type="ECO:0000256" key="1">
    <source>
        <dbReference type="SAM" id="MobiDB-lite"/>
    </source>
</evidence>
<dbReference type="Proteomes" id="UP000002640">
    <property type="component" value="Unassembled WGS sequence"/>
</dbReference>
<accession>G4Z6J0</accession>
<protein>
    <submittedName>
        <fullName evidence="2">Uncharacterized protein</fullName>
    </submittedName>
</protein>
<proteinExistence type="predicted"/>
<name>G4Z6J0_PHYSP</name>
<feature type="compositionally biased region" description="Low complexity" evidence="1">
    <location>
        <begin position="165"/>
        <end position="179"/>
    </location>
</feature>
<dbReference type="GeneID" id="20645670"/>